<protein>
    <submittedName>
        <fullName evidence="1">Uncharacterized protein</fullName>
    </submittedName>
</protein>
<accession>A0A656QAM3</accession>
<comment type="caution">
    <text evidence="1">The sequence shown here is derived from an EMBL/GenBank/DDBJ whole genome shotgun (WGS) entry which is preliminary data.</text>
</comment>
<sequence>MQVSESRMDEVLAARYAQILEEFDPAFYDLDEARLRKLSTPFLVNGPRDATARKVMVIGREYGASGWNVKAHEKGARAYVQAALARHREVFDGFLAGSTGPGLSFPNFLRDLAKCLGTADGLIYSNLLCVDSRGKSPTRSKYFPKIADLSKRLLDVQIDHFRPDVIIFANGTSGEQVRIRRKFFPIKGKGRVFVSRRHWMDIGIEKGQLEEFELHGKFLCYRIQHPANWRGDAGVQAARARRHLLDLLSAGAPQAHAAVDIADSENACPANAG</sequence>
<dbReference type="EMBL" id="JFHD01000037">
    <property type="protein sequence ID" value="KDR26213.1"/>
    <property type="molecule type" value="Genomic_DNA"/>
</dbReference>
<keyword evidence="2" id="KW-1185">Reference proteome</keyword>
<dbReference type="AlphaFoldDB" id="A0A656QAM3"/>
<proteinExistence type="predicted"/>
<name>A0A656QAM3_9BURK</name>
<gene>
    <name evidence="1" type="ORF">BG60_23805</name>
</gene>
<organism evidence="1 2">
    <name type="scientific">Caballeronia zhejiangensis</name>
    <dbReference type="NCBI Taxonomy" id="871203"/>
    <lineage>
        <taxon>Bacteria</taxon>
        <taxon>Pseudomonadati</taxon>
        <taxon>Pseudomonadota</taxon>
        <taxon>Betaproteobacteria</taxon>
        <taxon>Burkholderiales</taxon>
        <taxon>Burkholderiaceae</taxon>
        <taxon>Caballeronia</taxon>
    </lineage>
</organism>
<evidence type="ECO:0000313" key="1">
    <source>
        <dbReference type="EMBL" id="KDR26213.1"/>
    </source>
</evidence>
<dbReference type="Proteomes" id="UP000027451">
    <property type="component" value="Unassembled WGS sequence"/>
</dbReference>
<reference evidence="1 2" key="1">
    <citation type="submission" date="2014-03" db="EMBL/GenBank/DDBJ databases">
        <title>Draft Genome Sequences of Four Burkholderia Strains.</title>
        <authorList>
            <person name="Liu X.Y."/>
            <person name="Li C.X."/>
            <person name="Xu J.H."/>
        </authorList>
    </citation>
    <scope>NUCLEOTIDE SEQUENCE [LARGE SCALE GENOMIC DNA]</scope>
    <source>
        <strain evidence="1 2">OP-1</strain>
    </source>
</reference>
<evidence type="ECO:0000313" key="2">
    <source>
        <dbReference type="Proteomes" id="UP000027451"/>
    </source>
</evidence>